<dbReference type="Gene3D" id="3.30.250.20">
    <property type="entry name" value="L1 transposable element, C-terminal domain"/>
    <property type="match status" value="1"/>
</dbReference>
<evidence type="ECO:0000313" key="3">
    <source>
        <dbReference type="Proteomes" id="UP001066276"/>
    </source>
</evidence>
<feature type="region of interest" description="Disordered" evidence="1">
    <location>
        <begin position="60"/>
        <end position="87"/>
    </location>
</feature>
<gene>
    <name evidence="2" type="ORF">NDU88_002933</name>
</gene>
<dbReference type="EMBL" id="JANPWB010000005">
    <property type="protein sequence ID" value="KAJ1186150.1"/>
    <property type="molecule type" value="Genomic_DNA"/>
</dbReference>
<proteinExistence type="predicted"/>
<keyword evidence="3" id="KW-1185">Reference proteome</keyword>
<protein>
    <submittedName>
        <fullName evidence="2">Uncharacterized protein</fullName>
    </submittedName>
</protein>
<accession>A0AAV7UCJ4</accession>
<organism evidence="2 3">
    <name type="scientific">Pleurodeles waltl</name>
    <name type="common">Iberian ribbed newt</name>
    <dbReference type="NCBI Taxonomy" id="8319"/>
    <lineage>
        <taxon>Eukaryota</taxon>
        <taxon>Metazoa</taxon>
        <taxon>Chordata</taxon>
        <taxon>Craniata</taxon>
        <taxon>Vertebrata</taxon>
        <taxon>Euteleostomi</taxon>
        <taxon>Amphibia</taxon>
        <taxon>Batrachia</taxon>
        <taxon>Caudata</taxon>
        <taxon>Salamandroidea</taxon>
        <taxon>Salamandridae</taxon>
        <taxon>Pleurodelinae</taxon>
        <taxon>Pleurodeles</taxon>
    </lineage>
</organism>
<evidence type="ECO:0000256" key="1">
    <source>
        <dbReference type="SAM" id="MobiDB-lite"/>
    </source>
</evidence>
<feature type="compositionally biased region" description="Basic residues" evidence="1">
    <location>
        <begin position="70"/>
        <end position="79"/>
    </location>
</feature>
<comment type="caution">
    <text evidence="2">The sequence shown here is derived from an EMBL/GenBank/DDBJ whole genome shotgun (WGS) entry which is preliminary data.</text>
</comment>
<dbReference type="Proteomes" id="UP001066276">
    <property type="component" value="Chromosome 3_1"/>
</dbReference>
<evidence type="ECO:0000313" key="2">
    <source>
        <dbReference type="EMBL" id="KAJ1186150.1"/>
    </source>
</evidence>
<reference evidence="2" key="1">
    <citation type="journal article" date="2022" name="bioRxiv">
        <title>Sequencing and chromosome-scale assembly of the giantPleurodeles waltlgenome.</title>
        <authorList>
            <person name="Brown T."/>
            <person name="Elewa A."/>
            <person name="Iarovenko S."/>
            <person name="Subramanian E."/>
            <person name="Araus A.J."/>
            <person name="Petzold A."/>
            <person name="Susuki M."/>
            <person name="Suzuki K.-i.T."/>
            <person name="Hayashi T."/>
            <person name="Toyoda A."/>
            <person name="Oliveira C."/>
            <person name="Osipova E."/>
            <person name="Leigh N.D."/>
            <person name="Simon A."/>
            <person name="Yun M.H."/>
        </authorList>
    </citation>
    <scope>NUCLEOTIDE SEQUENCE</scope>
    <source>
        <strain evidence="2">20211129_DDA</strain>
        <tissue evidence="2">Liver</tissue>
    </source>
</reference>
<sequence>MQAKRASYLAVKMALDDEGVRYALLFPSKLTIMWEGKTHFCQTPEEAWAWLESYKGGKDDCAGNEPSAAGHHRNRRRSKDRTVTDRLVRPTQLQVTLEQRAAIQTTASLTELPASDRDRNYSYRCTRNRGHI</sequence>
<dbReference type="InterPro" id="IPR042566">
    <property type="entry name" value="L1_C"/>
</dbReference>
<name>A0AAV7UCJ4_PLEWA</name>
<dbReference type="AlphaFoldDB" id="A0AAV7UCJ4"/>